<evidence type="ECO:0000256" key="11">
    <source>
        <dbReference type="RuleBase" id="RU368062"/>
    </source>
</evidence>
<keyword evidence="4 10" id="KW-0547">Nucleotide-binding</keyword>
<dbReference type="SMART" id="SM00350">
    <property type="entry name" value="MCM"/>
    <property type="match status" value="1"/>
</dbReference>
<evidence type="ECO:0000256" key="7">
    <source>
        <dbReference type="ARBA" id="ARBA00022840"/>
    </source>
</evidence>
<dbReference type="InterPro" id="IPR001208">
    <property type="entry name" value="MCM_dom"/>
</dbReference>
<accession>A0AA39FSR0</accession>
<dbReference type="InterPro" id="IPR041562">
    <property type="entry name" value="MCM_lid"/>
</dbReference>
<dbReference type="InterPro" id="IPR027417">
    <property type="entry name" value="P-loop_NTPase"/>
</dbReference>
<gene>
    <name evidence="14" type="ORF">PV327_008779</name>
</gene>
<feature type="compositionally biased region" description="Pro residues" evidence="12">
    <location>
        <begin position="1"/>
        <end position="10"/>
    </location>
</feature>
<feature type="compositionally biased region" description="Polar residues" evidence="12">
    <location>
        <begin position="61"/>
        <end position="80"/>
    </location>
</feature>
<dbReference type="GO" id="GO:0005634">
    <property type="term" value="C:nucleus"/>
    <property type="evidence" value="ECO:0007669"/>
    <property type="project" value="UniProtKB-SubCell"/>
</dbReference>
<keyword evidence="5 11" id="KW-0378">Hydrolase</keyword>
<proteinExistence type="inferred from homology"/>
<dbReference type="InterPro" id="IPR036388">
    <property type="entry name" value="WH-like_DNA-bd_sf"/>
</dbReference>
<dbReference type="GO" id="GO:0000727">
    <property type="term" value="P:double-strand break repair via break-induced replication"/>
    <property type="evidence" value="ECO:0007669"/>
    <property type="project" value="TreeGrafter"/>
</dbReference>
<evidence type="ECO:0000256" key="9">
    <source>
        <dbReference type="ARBA" id="ARBA00023242"/>
    </source>
</evidence>
<organism evidence="14 15">
    <name type="scientific">Microctonus hyperodae</name>
    <name type="common">Parasitoid wasp</name>
    <dbReference type="NCBI Taxonomy" id="165561"/>
    <lineage>
        <taxon>Eukaryota</taxon>
        <taxon>Metazoa</taxon>
        <taxon>Ecdysozoa</taxon>
        <taxon>Arthropoda</taxon>
        <taxon>Hexapoda</taxon>
        <taxon>Insecta</taxon>
        <taxon>Pterygota</taxon>
        <taxon>Neoptera</taxon>
        <taxon>Endopterygota</taxon>
        <taxon>Hymenoptera</taxon>
        <taxon>Apocrita</taxon>
        <taxon>Ichneumonoidea</taxon>
        <taxon>Braconidae</taxon>
        <taxon>Euphorinae</taxon>
        <taxon>Microctonus</taxon>
    </lineage>
</organism>
<comment type="caution">
    <text evidence="14">The sequence shown here is derived from an EMBL/GenBank/DDBJ whole genome shotgun (WGS) entry which is preliminary data.</text>
</comment>
<evidence type="ECO:0000313" key="15">
    <source>
        <dbReference type="Proteomes" id="UP001168972"/>
    </source>
</evidence>
<comment type="similarity">
    <text evidence="2 10">Belongs to the MCM family.</text>
</comment>
<evidence type="ECO:0000313" key="14">
    <source>
        <dbReference type="EMBL" id="KAK0174993.1"/>
    </source>
</evidence>
<dbReference type="CDD" id="cd17755">
    <property type="entry name" value="MCM4"/>
    <property type="match status" value="1"/>
</dbReference>
<dbReference type="GO" id="GO:0016787">
    <property type="term" value="F:hydrolase activity"/>
    <property type="evidence" value="ECO:0007669"/>
    <property type="project" value="UniProtKB-KW"/>
</dbReference>
<dbReference type="EMBL" id="JAQQBR010000005">
    <property type="protein sequence ID" value="KAK0174993.1"/>
    <property type="molecule type" value="Genomic_DNA"/>
</dbReference>
<dbReference type="GO" id="GO:0003697">
    <property type="term" value="F:single-stranded DNA binding"/>
    <property type="evidence" value="ECO:0007669"/>
    <property type="project" value="TreeGrafter"/>
</dbReference>
<dbReference type="Pfam" id="PF00493">
    <property type="entry name" value="MCM"/>
    <property type="match status" value="1"/>
</dbReference>
<dbReference type="AlphaFoldDB" id="A0AA39FSR0"/>
<reference evidence="14" key="1">
    <citation type="journal article" date="2023" name="bioRxiv">
        <title>Scaffold-level genome assemblies of two parasitoid biocontrol wasps reveal the parthenogenesis mechanism and an associated novel virus.</title>
        <authorList>
            <person name="Inwood S."/>
            <person name="Skelly J."/>
            <person name="Guhlin J."/>
            <person name="Harrop T."/>
            <person name="Goldson S."/>
            <person name="Dearden P."/>
        </authorList>
    </citation>
    <scope>NUCLEOTIDE SEQUENCE</scope>
    <source>
        <strain evidence="14">Lincoln</strain>
        <tissue evidence="14">Whole body</tissue>
    </source>
</reference>
<dbReference type="Gene3D" id="1.10.10.10">
    <property type="entry name" value="Winged helix-like DNA-binding domain superfamily/Winged helix DNA-binding domain"/>
    <property type="match status" value="1"/>
</dbReference>
<dbReference type="Pfam" id="PF14551">
    <property type="entry name" value="MCM_N"/>
    <property type="match status" value="1"/>
</dbReference>
<feature type="region of interest" description="Disordered" evidence="12">
    <location>
        <begin position="61"/>
        <end position="88"/>
    </location>
</feature>
<comment type="subunit">
    <text evidence="11">Component of the MCM2-7 complex.</text>
</comment>
<dbReference type="FunFam" id="3.40.50.300:FF:000217">
    <property type="entry name" value="DNA helicase"/>
    <property type="match status" value="1"/>
</dbReference>
<name>A0AA39FSR0_MICHY</name>
<dbReference type="GO" id="GO:0005524">
    <property type="term" value="F:ATP binding"/>
    <property type="evidence" value="ECO:0007669"/>
    <property type="project" value="UniProtKB-UniRule"/>
</dbReference>
<evidence type="ECO:0000256" key="1">
    <source>
        <dbReference type="ARBA" id="ARBA00004123"/>
    </source>
</evidence>
<evidence type="ECO:0000256" key="12">
    <source>
        <dbReference type="SAM" id="MobiDB-lite"/>
    </source>
</evidence>
<dbReference type="InterPro" id="IPR027925">
    <property type="entry name" value="MCM_N"/>
</dbReference>
<feature type="compositionally biased region" description="Polar residues" evidence="12">
    <location>
        <begin position="22"/>
        <end position="49"/>
    </location>
</feature>
<dbReference type="PANTHER" id="PTHR11630:SF66">
    <property type="entry name" value="DNA REPLICATION LICENSING FACTOR MCM4"/>
    <property type="match status" value="1"/>
</dbReference>
<evidence type="ECO:0000259" key="13">
    <source>
        <dbReference type="PROSITE" id="PS50051"/>
    </source>
</evidence>
<evidence type="ECO:0000256" key="8">
    <source>
        <dbReference type="ARBA" id="ARBA00023125"/>
    </source>
</evidence>
<dbReference type="PROSITE" id="PS00847">
    <property type="entry name" value="MCM_1"/>
    <property type="match status" value="1"/>
</dbReference>
<keyword evidence="7 10" id="KW-0067">ATP-binding</keyword>
<evidence type="ECO:0000256" key="3">
    <source>
        <dbReference type="ARBA" id="ARBA00022705"/>
    </source>
</evidence>
<dbReference type="InterPro" id="IPR008047">
    <property type="entry name" value="MCM_4"/>
</dbReference>
<dbReference type="InterPro" id="IPR031327">
    <property type="entry name" value="MCM"/>
</dbReference>
<dbReference type="InterPro" id="IPR033762">
    <property type="entry name" value="MCM_OB"/>
</dbReference>
<evidence type="ECO:0000256" key="5">
    <source>
        <dbReference type="ARBA" id="ARBA00022801"/>
    </source>
</evidence>
<dbReference type="Gene3D" id="2.20.28.10">
    <property type="match status" value="1"/>
</dbReference>
<keyword evidence="15" id="KW-1185">Reference proteome</keyword>
<feature type="domain" description="MCM C-terminal AAA(+) ATPase" evidence="13">
    <location>
        <begin position="483"/>
        <end position="691"/>
    </location>
</feature>
<dbReference type="InterPro" id="IPR018525">
    <property type="entry name" value="MCM_CS"/>
</dbReference>
<dbReference type="Pfam" id="PF17855">
    <property type="entry name" value="MCM_lid"/>
    <property type="match status" value="1"/>
</dbReference>
<comment type="function">
    <text evidence="11">Acts as component of the MCM2-7 complex (MCM complex) which is the replicative helicase essential for 'once per cell cycle' DNA replication initiation and elongation in eukaryotic cells. The active ATPase sites in the MCM2-7 ring are formed through the interaction surfaces of two neighboring subunits such that a critical structure of a conserved arginine finger motif is provided in trans relative to the ATP-binding site of the Walker A box of the adjacent subunit. The six ATPase active sites, however, are likely to contribute differentially to the complex helicase activity.</text>
</comment>
<comment type="subcellular location">
    <subcellularLocation>
        <location evidence="1">Nucleus</location>
    </subcellularLocation>
</comment>
<dbReference type="Proteomes" id="UP001168972">
    <property type="component" value="Unassembled WGS sequence"/>
</dbReference>
<dbReference type="GO" id="GO:0042555">
    <property type="term" value="C:MCM complex"/>
    <property type="evidence" value="ECO:0007669"/>
    <property type="project" value="UniProtKB-UniRule"/>
</dbReference>
<evidence type="ECO:0000256" key="4">
    <source>
        <dbReference type="ARBA" id="ARBA00022741"/>
    </source>
</evidence>
<dbReference type="Pfam" id="PF21128">
    <property type="entry name" value="WHD_MCM4"/>
    <property type="match status" value="1"/>
</dbReference>
<dbReference type="GO" id="GO:0006271">
    <property type="term" value="P:DNA strand elongation involved in DNA replication"/>
    <property type="evidence" value="ECO:0007669"/>
    <property type="project" value="TreeGrafter"/>
</dbReference>
<feature type="region of interest" description="Disordered" evidence="12">
    <location>
        <begin position="1"/>
        <end position="49"/>
    </location>
</feature>
<dbReference type="Gene3D" id="3.40.50.300">
    <property type="entry name" value="P-loop containing nucleotide triphosphate hydrolases"/>
    <property type="match status" value="1"/>
</dbReference>
<dbReference type="FunFam" id="2.20.28.10:FF:000003">
    <property type="entry name" value="DNA helicase"/>
    <property type="match status" value="1"/>
</dbReference>
<dbReference type="InterPro" id="IPR012340">
    <property type="entry name" value="NA-bd_OB-fold"/>
</dbReference>
<dbReference type="Gene3D" id="3.30.1640.10">
    <property type="entry name" value="mini-chromosome maintenance (MCM) complex, chain A, domain 1"/>
    <property type="match status" value="1"/>
</dbReference>
<dbReference type="SUPFAM" id="SSF50249">
    <property type="entry name" value="Nucleic acid-binding proteins"/>
    <property type="match status" value="1"/>
</dbReference>
<dbReference type="PANTHER" id="PTHR11630">
    <property type="entry name" value="DNA REPLICATION LICENSING FACTOR MCM FAMILY MEMBER"/>
    <property type="match status" value="1"/>
</dbReference>
<keyword evidence="3 11" id="KW-0235">DNA replication</keyword>
<dbReference type="PRINTS" id="PR01660">
    <property type="entry name" value="MCMPROTEIN4"/>
</dbReference>
<dbReference type="EC" id="3.6.4.12" evidence="11"/>
<dbReference type="PRINTS" id="PR01657">
    <property type="entry name" value="MCMFAMILY"/>
</dbReference>
<evidence type="ECO:0000256" key="6">
    <source>
        <dbReference type="ARBA" id="ARBA00022806"/>
    </source>
</evidence>
<dbReference type="PROSITE" id="PS50051">
    <property type="entry name" value="MCM_2"/>
    <property type="match status" value="1"/>
</dbReference>
<dbReference type="SUPFAM" id="SSF52540">
    <property type="entry name" value="P-loop containing nucleoside triphosphate hydrolases"/>
    <property type="match status" value="1"/>
</dbReference>
<dbReference type="Pfam" id="PF17207">
    <property type="entry name" value="MCM_OB"/>
    <property type="match status" value="1"/>
</dbReference>
<keyword evidence="6 11" id="KW-0347">Helicase</keyword>
<evidence type="ECO:0000256" key="10">
    <source>
        <dbReference type="RuleBase" id="RU004070"/>
    </source>
</evidence>
<dbReference type="GO" id="GO:1902975">
    <property type="term" value="P:mitotic DNA replication initiation"/>
    <property type="evidence" value="ECO:0007669"/>
    <property type="project" value="TreeGrafter"/>
</dbReference>
<dbReference type="GO" id="GO:0017116">
    <property type="term" value="F:single-stranded DNA helicase activity"/>
    <property type="evidence" value="ECO:0007669"/>
    <property type="project" value="TreeGrafter"/>
</dbReference>
<dbReference type="FunFam" id="3.30.1640.10:FF:000001">
    <property type="entry name" value="DNA helicase"/>
    <property type="match status" value="1"/>
</dbReference>
<keyword evidence="9 11" id="KW-0539">Nucleus</keyword>
<comment type="catalytic activity">
    <reaction evidence="11">
        <text>ATP + H2O = ADP + phosphate + H(+)</text>
        <dbReference type="Rhea" id="RHEA:13065"/>
        <dbReference type="ChEBI" id="CHEBI:15377"/>
        <dbReference type="ChEBI" id="CHEBI:15378"/>
        <dbReference type="ChEBI" id="CHEBI:30616"/>
        <dbReference type="ChEBI" id="CHEBI:43474"/>
        <dbReference type="ChEBI" id="CHEBI:456216"/>
        <dbReference type="EC" id="3.6.4.12"/>
    </reaction>
</comment>
<evidence type="ECO:0000256" key="2">
    <source>
        <dbReference type="ARBA" id="ARBA00008010"/>
    </source>
</evidence>
<dbReference type="Gene3D" id="2.40.50.140">
    <property type="entry name" value="Nucleic acid-binding proteins"/>
    <property type="match status" value="1"/>
</dbReference>
<feature type="region of interest" description="Disordered" evidence="12">
    <location>
        <begin position="115"/>
        <end position="135"/>
    </location>
</feature>
<sequence length="889" mass="100301">MSSPIKPPTTPENHDSEDFRNRPTSQVTQQVSNIIGDESSNPTPSRRGVSQTVMNALVVSTPQRWGSNKTQETIAASSEGPSHPATSPHRILQSSPVIGGVNDIDLSSPLNYGTPSSLGSIRTPRSGIKGTPIRQRPDIRTDKRMRQVNVVSQPILEEHNGDEATSECELTGPQLVIWGTNVVITRCKEQFKHFVHRFIDPEAENDELPDSLNLTEPLYMQKLEEIHTLEEPYLNINCAHLENFDEKLYHQLVCYPQEVIPTMDMAANEMFFEKYPAAVLEHQIQVRPFNVAKTRNMRLLNPEDIDQLITISGMVIRTSNVIPEMREAFFRCIICSFSTVVEVDKGRIAEPTVCTHCNNNYCFTLIHNRSHFSDKQLIKIQESPDDMAAGQTPHTVACYAHNDLVDVVSPGDRVAVTGIYRAIPIQVNPRMSNVRAVYRTYIDVVHFRKQDSKRLYEQEEGKDHAFPPDRLKILEKLSLLDDVYERLARCIAPSIYENEDIKKGILLQLFGGTKKTHITSGRSHFRSEINILLCGDPGTSKSQLLQFVFNLVPRSQYSSGKGSSAVGLTAYVTKDPETRQLVLQTGALVLADNGICCIDEFDKMNDSTRSVLHEVMEQQTLSIAKAGIICQLNARTSILAAANPAESQWNKKKTVVENVMLPHTLMSRFDLIFLMLDPQSEQFDRKLARHLVSLYYKDELEQEDDLFDLSILRDYIAFAKEHIKPTLSEEAQQRIVQAYVDMRKVGSGRGQITAYPRQLESLIRLSEAHAKVRLSDVVQIQDVEEAWRLHREALKQSAIDPLSGKIDVSILTTGISAAARTRRNELTGSLKKLIESKGKIQTLNYQKVFTELKEMMQILLTRDMFEDSLKDLQDNGVIIVVGKNTIRVC</sequence>
<protein>
    <recommendedName>
        <fullName evidence="11">DNA replication licensing factor MCM4</fullName>
        <ecNumber evidence="11">3.6.4.12</ecNumber>
    </recommendedName>
</protein>
<keyword evidence="8 10" id="KW-0238">DNA-binding</keyword>
<reference evidence="14" key="2">
    <citation type="submission" date="2023-03" db="EMBL/GenBank/DDBJ databases">
        <authorList>
            <person name="Inwood S.N."/>
            <person name="Skelly J.G."/>
            <person name="Guhlin J."/>
            <person name="Harrop T.W.R."/>
            <person name="Goldson S.G."/>
            <person name="Dearden P.K."/>
        </authorList>
    </citation>
    <scope>NUCLEOTIDE SEQUENCE</scope>
    <source>
        <strain evidence="14">Lincoln</strain>
        <tissue evidence="14">Whole body</tissue>
    </source>
</reference>
<feature type="compositionally biased region" description="Basic and acidic residues" evidence="12">
    <location>
        <begin position="12"/>
        <end position="21"/>
    </location>
</feature>